<dbReference type="PANTHER" id="PTHR43394:SF27">
    <property type="entry name" value="ATP-DEPENDENT TRANSLOCASE ABCB1-LIKE"/>
    <property type="match status" value="1"/>
</dbReference>
<dbReference type="FunFam" id="3.40.50.300:FF:000205">
    <property type="entry name" value="ABC transporter B family member 4"/>
    <property type="match status" value="1"/>
</dbReference>
<evidence type="ECO:0000256" key="7">
    <source>
        <dbReference type="ARBA" id="ARBA00022989"/>
    </source>
</evidence>
<feature type="transmembrane region" description="Helical" evidence="11">
    <location>
        <begin position="998"/>
        <end position="1019"/>
    </location>
</feature>
<dbReference type="SUPFAM" id="SSF52540">
    <property type="entry name" value="P-loop containing nucleoside triphosphate hydrolases"/>
    <property type="match status" value="2"/>
</dbReference>
<dbReference type="PANTHER" id="PTHR43394">
    <property type="entry name" value="ATP-DEPENDENT PERMEASE MDL1, MITOCHONDRIAL"/>
    <property type="match status" value="1"/>
</dbReference>
<feature type="transmembrane region" description="Helical" evidence="11">
    <location>
        <begin position="1039"/>
        <end position="1057"/>
    </location>
</feature>
<evidence type="ECO:0000256" key="3">
    <source>
        <dbReference type="ARBA" id="ARBA00022448"/>
    </source>
</evidence>
<reference evidence="14 15" key="1">
    <citation type="submission" date="2016-07" db="EMBL/GenBank/DDBJ databases">
        <title>Pervasive Adenine N6-methylation of Active Genes in Fungi.</title>
        <authorList>
            <consortium name="DOE Joint Genome Institute"/>
            <person name="Mondo S.J."/>
            <person name="Dannebaum R.O."/>
            <person name="Kuo R.C."/>
            <person name="Labutti K."/>
            <person name="Haridas S."/>
            <person name="Kuo A."/>
            <person name="Salamov A."/>
            <person name="Ahrendt S.R."/>
            <person name="Lipzen A."/>
            <person name="Sullivan W."/>
            <person name="Andreopoulos W.B."/>
            <person name="Clum A."/>
            <person name="Lindquist E."/>
            <person name="Daum C."/>
            <person name="Ramamoorthy G.K."/>
            <person name="Gryganskyi A."/>
            <person name="Culley D."/>
            <person name="Magnuson J.K."/>
            <person name="James T.Y."/>
            <person name="O'Malley M.A."/>
            <person name="Stajich J.E."/>
            <person name="Spatafora J.W."/>
            <person name="Visel A."/>
            <person name="Grigoriev I.V."/>
        </authorList>
    </citation>
    <scope>NUCLEOTIDE SEQUENCE [LARGE SCALE GENOMIC DNA]</scope>
    <source>
        <strain evidence="14 15">PL171</strain>
    </source>
</reference>
<dbReference type="Pfam" id="PF00664">
    <property type="entry name" value="ABC_membrane"/>
    <property type="match status" value="2"/>
</dbReference>
<dbReference type="EMBL" id="MCFL01000024">
    <property type="protein sequence ID" value="ORZ35134.1"/>
    <property type="molecule type" value="Genomic_DNA"/>
</dbReference>
<feature type="transmembrane region" description="Helical" evidence="11">
    <location>
        <begin position="351"/>
        <end position="369"/>
    </location>
</feature>
<dbReference type="InterPro" id="IPR003593">
    <property type="entry name" value="AAA+_ATPase"/>
</dbReference>
<name>A0A1Y2HMD7_9FUNG</name>
<dbReference type="InterPro" id="IPR039421">
    <property type="entry name" value="Type_1_exporter"/>
</dbReference>
<dbReference type="GO" id="GO:0015421">
    <property type="term" value="F:ABC-type oligopeptide transporter activity"/>
    <property type="evidence" value="ECO:0007669"/>
    <property type="project" value="TreeGrafter"/>
</dbReference>
<dbReference type="Proteomes" id="UP000193411">
    <property type="component" value="Unassembled WGS sequence"/>
</dbReference>
<evidence type="ECO:0000256" key="5">
    <source>
        <dbReference type="ARBA" id="ARBA00022741"/>
    </source>
</evidence>
<keyword evidence="9" id="KW-0325">Glycoprotein</keyword>
<evidence type="ECO:0000259" key="13">
    <source>
        <dbReference type="PROSITE" id="PS50929"/>
    </source>
</evidence>
<feature type="transmembrane region" description="Helical" evidence="11">
    <location>
        <begin position="138"/>
        <end position="159"/>
    </location>
</feature>
<dbReference type="FunFam" id="1.20.1560.10:FF:000009">
    <property type="entry name" value="ABC transporter B family member 1"/>
    <property type="match status" value="1"/>
</dbReference>
<dbReference type="InterPro" id="IPR027417">
    <property type="entry name" value="P-loop_NTPase"/>
</dbReference>
<evidence type="ECO:0000256" key="1">
    <source>
        <dbReference type="ARBA" id="ARBA00004651"/>
    </source>
</evidence>
<dbReference type="SUPFAM" id="SSF90123">
    <property type="entry name" value="ABC transporter transmembrane region"/>
    <property type="match status" value="2"/>
</dbReference>
<comment type="similarity">
    <text evidence="2">Belongs to the ABC transporter superfamily. ABCB family. Multidrug resistance exporter (TC 3.A.1.201) subfamily.</text>
</comment>
<feature type="domain" description="ABC transporter" evidence="12">
    <location>
        <begin position="1098"/>
        <end position="1332"/>
    </location>
</feature>
<comment type="subcellular location">
    <subcellularLocation>
        <location evidence="1">Cell membrane</location>
        <topology evidence="1">Multi-pass membrane protein</topology>
    </subcellularLocation>
</comment>
<dbReference type="STRING" id="765915.A0A1Y2HMD7"/>
<evidence type="ECO:0000259" key="12">
    <source>
        <dbReference type="PROSITE" id="PS50893"/>
    </source>
</evidence>
<feature type="transmembrane region" description="Helical" evidence="11">
    <location>
        <begin position="315"/>
        <end position="339"/>
    </location>
</feature>
<feature type="compositionally biased region" description="Low complexity" evidence="10">
    <location>
        <begin position="1"/>
        <end position="17"/>
    </location>
</feature>
<feature type="transmembrane region" description="Helical" evidence="11">
    <location>
        <begin position="817"/>
        <end position="844"/>
    </location>
</feature>
<dbReference type="InterPro" id="IPR017871">
    <property type="entry name" value="ABC_transporter-like_CS"/>
</dbReference>
<evidence type="ECO:0000256" key="4">
    <source>
        <dbReference type="ARBA" id="ARBA00022692"/>
    </source>
</evidence>
<feature type="compositionally biased region" description="Basic and acidic residues" evidence="10">
    <location>
        <begin position="728"/>
        <end position="737"/>
    </location>
</feature>
<keyword evidence="4 11" id="KW-0812">Transmembrane</keyword>
<dbReference type="InterPro" id="IPR036640">
    <property type="entry name" value="ABC1_TM_sf"/>
</dbReference>
<dbReference type="CDD" id="cd18578">
    <property type="entry name" value="ABC_6TM_Pgp_ABCB1_D2_like"/>
    <property type="match status" value="1"/>
</dbReference>
<evidence type="ECO:0000256" key="10">
    <source>
        <dbReference type="SAM" id="MobiDB-lite"/>
    </source>
</evidence>
<feature type="transmembrane region" description="Helical" evidence="11">
    <location>
        <begin position="772"/>
        <end position="797"/>
    </location>
</feature>
<feature type="region of interest" description="Disordered" evidence="10">
    <location>
        <begin position="1"/>
        <end position="53"/>
    </location>
</feature>
<dbReference type="PROSITE" id="PS00211">
    <property type="entry name" value="ABC_TRANSPORTER_1"/>
    <property type="match status" value="2"/>
</dbReference>
<dbReference type="Gene3D" id="1.20.1560.10">
    <property type="entry name" value="ABC transporter type 1, transmembrane domain"/>
    <property type="match status" value="1"/>
</dbReference>
<feature type="domain" description="ABC transporter" evidence="12">
    <location>
        <begin position="415"/>
        <end position="654"/>
    </location>
</feature>
<dbReference type="PROSITE" id="PS50893">
    <property type="entry name" value="ABC_TRANSPORTER_2"/>
    <property type="match status" value="2"/>
</dbReference>
<dbReference type="InterPro" id="IPR011527">
    <property type="entry name" value="ABC1_TM_dom"/>
</dbReference>
<feature type="transmembrane region" description="Helical" evidence="11">
    <location>
        <begin position="894"/>
        <end position="916"/>
    </location>
</feature>
<evidence type="ECO:0000256" key="2">
    <source>
        <dbReference type="ARBA" id="ARBA00007577"/>
    </source>
</evidence>
<organism evidence="14 15">
    <name type="scientific">Catenaria anguillulae PL171</name>
    <dbReference type="NCBI Taxonomy" id="765915"/>
    <lineage>
        <taxon>Eukaryota</taxon>
        <taxon>Fungi</taxon>
        <taxon>Fungi incertae sedis</taxon>
        <taxon>Blastocladiomycota</taxon>
        <taxon>Blastocladiomycetes</taxon>
        <taxon>Blastocladiales</taxon>
        <taxon>Catenariaceae</taxon>
        <taxon>Catenaria</taxon>
    </lineage>
</organism>
<evidence type="ECO:0000256" key="9">
    <source>
        <dbReference type="ARBA" id="ARBA00023180"/>
    </source>
</evidence>
<dbReference type="GO" id="GO:0090374">
    <property type="term" value="P:oligopeptide export from mitochondrion"/>
    <property type="evidence" value="ECO:0007669"/>
    <property type="project" value="TreeGrafter"/>
</dbReference>
<dbReference type="GO" id="GO:0005524">
    <property type="term" value="F:ATP binding"/>
    <property type="evidence" value="ECO:0007669"/>
    <property type="project" value="UniProtKB-KW"/>
</dbReference>
<feature type="transmembrane region" description="Helical" evidence="11">
    <location>
        <begin position="76"/>
        <end position="99"/>
    </location>
</feature>
<feature type="region of interest" description="Disordered" evidence="10">
    <location>
        <begin position="708"/>
        <end position="743"/>
    </location>
</feature>
<keyword evidence="14" id="KW-0378">Hydrolase</keyword>
<keyword evidence="3" id="KW-0813">Transport</keyword>
<feature type="domain" description="ABC transmembrane type-1" evidence="13">
    <location>
        <begin position="778"/>
        <end position="1063"/>
    </location>
</feature>
<dbReference type="InterPro" id="IPR003439">
    <property type="entry name" value="ABC_transporter-like_ATP-bd"/>
</dbReference>
<accession>A0A1Y2HMD7</accession>
<dbReference type="CDD" id="cd03249">
    <property type="entry name" value="ABC_MTABC3_MDL1_MDL2"/>
    <property type="match status" value="2"/>
</dbReference>
<keyword evidence="8 11" id="KW-0472">Membrane</keyword>
<dbReference type="GO" id="GO:0005743">
    <property type="term" value="C:mitochondrial inner membrane"/>
    <property type="evidence" value="ECO:0007669"/>
    <property type="project" value="TreeGrafter"/>
</dbReference>
<feature type="domain" description="ABC transmembrane type-1" evidence="13">
    <location>
        <begin position="79"/>
        <end position="380"/>
    </location>
</feature>
<proteinExistence type="inferred from homology"/>
<evidence type="ECO:0000256" key="8">
    <source>
        <dbReference type="ARBA" id="ARBA00023136"/>
    </source>
</evidence>
<dbReference type="FunFam" id="3.40.50.300:FF:000251">
    <property type="entry name" value="ABC transporter B family member 19"/>
    <property type="match status" value="1"/>
</dbReference>
<gene>
    <name evidence="14" type="ORF">BCR44DRAFT_1529774</name>
</gene>
<dbReference type="OrthoDB" id="6500128at2759"/>
<evidence type="ECO:0000256" key="11">
    <source>
        <dbReference type="SAM" id="Phobius"/>
    </source>
</evidence>
<dbReference type="GO" id="GO:0005886">
    <property type="term" value="C:plasma membrane"/>
    <property type="evidence" value="ECO:0007669"/>
    <property type="project" value="UniProtKB-SubCell"/>
</dbReference>
<dbReference type="GO" id="GO:0016887">
    <property type="term" value="F:ATP hydrolysis activity"/>
    <property type="evidence" value="ECO:0007669"/>
    <property type="project" value="InterPro"/>
</dbReference>
<dbReference type="CDD" id="cd18577">
    <property type="entry name" value="ABC_6TM_Pgp_ABCB1_D1_like"/>
    <property type="match status" value="1"/>
</dbReference>
<evidence type="ECO:0000313" key="15">
    <source>
        <dbReference type="Proteomes" id="UP000193411"/>
    </source>
</evidence>
<keyword evidence="5" id="KW-0547">Nucleotide-binding</keyword>
<feature type="transmembrane region" description="Helical" evidence="11">
    <location>
        <begin position="922"/>
        <end position="941"/>
    </location>
</feature>
<sequence length="1338" mass="143775">MTTSSTPPTSTATRPAAVDTAPAKDGQYTPVATAPQDAVANDAKPSDAAVAGTGLPSPPPVSFTALFRYANSTDRFFMIAGMVAAAVMGSGMPLMTLVFGDITESFNNFYTQSLLLPPGDPRLIAGRKNLESEIIRNILYFVAIGAGAFLCSYLSKALWMAAGERQAKRIRELYLKSVLRQDMAFFDSTAPGDITTRLTADVALVQDGISEKVSLTAQFVFTFIASFVIAFLKSAKLTGVLLAATPLLAASGAFMAKLIGEATNKSQASYASAGAIAQEALQNIRTVVAFGGQQRLSEAYDKNLIGAYKVNTKKALYAGAGLGIMMLFMFSTYALAFWYGATLVKVDEINGGTVITVFFAVMIGAFSLGNSGPNIQVIATARGAAAKVYSVIERVPSIDTSSEEGVRVTELKGDIEFRNVSFHYPSRPDIPILKNFSLKIKAGENVALVGQSGSGKSTLIQLLERFYDPVEGEVLVDGRNIKEYHLQSYRQCIGLVQQEPVLFDATISENVALGAREGVQVSRDQIIEVCKLSNAAKFIEKLPEGYDTPVGERGALLSGGQKQRVAIARAVISQCKILLLDEATSALDTESERVVQDALDRASQGRTTITIAHRLSTIRDCDNIVVMRRGEIVEAGHHDDLLASQGYYSELVKAQEVRTKEDGDSKADSPVDVDAVVLATTVADNHLDASGNRSTVVAVEMEPLVGKSSDAKASASHGKLAAASTGDVTKDGEKKSSEGGVPNLDDPEVLEALAKEAKVDMLRLFKMQAPEAFIIFCGIIAAALNGAHMPLFSIFFSKILNVFANPDKDQMQRDANFWSLMFVLLAVAMLFINLFQHSLFGIAGERLTKRVRSMSFRAMLRQNIAFFDEKAHGTGALAHQLSDEADRIQGLTGVFAGQLIQLIITMVAGLTIAFVYSWKLTLIILACVPFMAAAGALQMKVMSGSGAQITRAYSRAAQVTVDALGNIRTVHALTRQQFFYAQYKERIMFPHNVSMRKAWIGNLGSGFADGVVFWVYGAAFYAMYRLVFDDGLNVGDGFVALYAVVFAAMGTGQMSALGPNAAKARIAAAGMFKLLDRVPPIDSESNEGEQRTDIAGNASVSDVHFSYPTRPDAQILRGFNAHMDAGKTIALCGASGGGKSTVIGLIERWYDAGQGSVKVEDLDVKSWHLGNLRSHMALVAQMPDLFALSILENIRFGKPDASLEEVIAAAKVANIHAFIDSLPNKYDTPITGAQVSGGQKQRIAIARAVLRNPRILLLDEATSALDSEAERVVQDALDRAAQDRTTIIIAHRLSTIQNADHILCLKDGVVVEQGTHDELYAANGLYTSLVNNQRLGGV</sequence>
<dbReference type="SMART" id="SM00382">
    <property type="entry name" value="AAA"/>
    <property type="match status" value="2"/>
</dbReference>
<dbReference type="Pfam" id="PF00005">
    <property type="entry name" value="ABC_tran"/>
    <property type="match status" value="2"/>
</dbReference>
<dbReference type="Gene3D" id="3.40.50.300">
    <property type="entry name" value="P-loop containing nucleotide triphosphate hydrolases"/>
    <property type="match status" value="2"/>
</dbReference>
<keyword evidence="7 11" id="KW-1133">Transmembrane helix</keyword>
<evidence type="ECO:0000256" key="6">
    <source>
        <dbReference type="ARBA" id="ARBA00022840"/>
    </source>
</evidence>
<protein>
    <submittedName>
        <fullName evidence="14">p-loop containing nucleoside triphosphate hydrolase protein</fullName>
    </submittedName>
</protein>
<feature type="transmembrane region" description="Helical" evidence="11">
    <location>
        <begin position="213"/>
        <end position="232"/>
    </location>
</feature>
<comment type="caution">
    <text evidence="14">The sequence shown here is derived from an EMBL/GenBank/DDBJ whole genome shotgun (WGS) entry which is preliminary data.</text>
</comment>
<keyword evidence="15" id="KW-1185">Reference proteome</keyword>
<evidence type="ECO:0000313" key="14">
    <source>
        <dbReference type="EMBL" id="ORZ35134.1"/>
    </source>
</evidence>
<keyword evidence="6" id="KW-0067">ATP-binding</keyword>
<dbReference type="PROSITE" id="PS50929">
    <property type="entry name" value="ABC_TM1F"/>
    <property type="match status" value="2"/>
</dbReference>
<dbReference type="FunFam" id="1.20.1560.10:FF:000102">
    <property type="entry name" value="ABC multidrug transporter Mdr1"/>
    <property type="match status" value="1"/>
</dbReference>
<feature type="transmembrane region" description="Helical" evidence="11">
    <location>
        <begin position="238"/>
        <end position="259"/>
    </location>
</feature>